<feature type="region of interest" description="Disordered" evidence="7">
    <location>
        <begin position="995"/>
        <end position="1243"/>
    </location>
</feature>
<name>A0A672J9P2_SALFA</name>
<comment type="similarity">
    <text evidence="2">Belongs to the mesothelin family.</text>
</comment>
<reference evidence="8" key="2">
    <citation type="submission" date="2025-08" db="UniProtKB">
        <authorList>
            <consortium name="Ensembl"/>
        </authorList>
    </citation>
    <scope>IDENTIFICATION</scope>
</reference>
<keyword evidence="5" id="KW-0472">Membrane</keyword>
<keyword evidence="4" id="KW-0130">Cell adhesion</keyword>
<dbReference type="Pfam" id="PF06060">
    <property type="entry name" value="Mesothelin"/>
    <property type="match status" value="1"/>
</dbReference>
<keyword evidence="3" id="KW-0732">Signal</keyword>
<organism evidence="8 9">
    <name type="scientific">Salarias fasciatus</name>
    <name type="common">Jewelled blenny</name>
    <name type="synonym">Blennius fasciatus</name>
    <dbReference type="NCBI Taxonomy" id="181472"/>
    <lineage>
        <taxon>Eukaryota</taxon>
        <taxon>Metazoa</taxon>
        <taxon>Chordata</taxon>
        <taxon>Craniata</taxon>
        <taxon>Vertebrata</taxon>
        <taxon>Euteleostomi</taxon>
        <taxon>Actinopterygii</taxon>
        <taxon>Neopterygii</taxon>
        <taxon>Teleostei</taxon>
        <taxon>Neoteleostei</taxon>
        <taxon>Acanthomorphata</taxon>
        <taxon>Ovalentaria</taxon>
        <taxon>Blenniimorphae</taxon>
        <taxon>Blenniiformes</taxon>
        <taxon>Blennioidei</taxon>
        <taxon>Blenniidae</taxon>
        <taxon>Salariinae</taxon>
        <taxon>Salarias</taxon>
    </lineage>
</organism>
<sequence>MRESELLNTISTSELGQFLRLPNVVGNGSDLCQIFNNYNDTIAFLVTEDVPDDVRMAILPCVWPLALSSNNRSEACAWFDVRLRDFLPFLTRTLISSTQVQDASCFAFQKFVSFMGNNFTYNNSDFGRSDVYATIRMYLGGGSQGSDARCFDATDPELNSTAWFVTNVGNFITFASAEDLASFVPPTQLGTFLENQANLELFNSTAIPQSATDYYITQLFESNPSFSVLNLPGLLLCSSEIPSSAFTGLSEADTMRILQRLNNFCSGTSDPEVSAALASNVQNIGAETLATLGSASSGLTTRQLATLSPAVAVSALSSLGQVTWNPGQASTLVQTISQPGSGLEVNSASALVSLGTVIVGVPASLIENIPPEELLSVSTNPAFVSNIQSASAVVQQTFVTQVITADPDPTSVLANVPDAVATDIPASLLGSLPANVDIGLINQKTWTSDQAAILFRALGESEFDAEQVSRSLSSGFTCTAAQSLTRERIRQLVRANRPRKNRANVPFQESQLTCMYNLLNGNLSQEFTDYPPGMLLYFSNDDVKPENCRSYFAALGAADFSVASPVLNRASTLFSQARECLNISGTNLSREQVEGVGSMACTLDSLLIRNADPFILETLQVCIDFSDSQVAAIESLLLSGETQFGSVSSWNEQTLNDLGILPLFLTRNVWGVFPFRTRRRFLRIFLPELRMNRTSKVRLRRLFSEVSPVRIARGAGCTVGNITQVTVSDPSFPLGYDATQFDLCLDVLVLMDNLYSICAKVDDDVFQSIIIQKLNQAYPSGVPDQQVQALQSVSRAASLDDISKWNITSIDTLSALMNANDGPWEPAQSNKIITMYLNTPGTSLGTAELDAIGSNVCSLNTTTLRTISTDSMRNVKPLDIDTCSAEQKSVLYEIRNASLSSLRSDSAIYYSLIKGFVCGAPPADIEALSTENVNMDVNVVTRLAPAVLSNLSVPTMQGLMGNHLPDLKTFENQSVIRSWLNNQTQEALDTLNLNLNTNRTTGTPGSNTTTPAPSNTTSSSNTTAPAPSNTTAPAPSNTTSSSNTTAPAPSNTTSSSNTTAPAPSNTTSSSNTTAPAPLNTTSSSNTTAPAPSNTTSSSNTTAPAPSNTTSSSNTTAPAPSNTTSSSNTTAPAPSNTTSSSNTTAPAPSNTTSSSNTTAPAPSNTTSSSNTTPPAPSNTTSSSNTIAPSPSNTTLNTSPNIPPPTNANTISITAPSTAGSNGTATQGTATTTTAATTATSRADPSKRPALICLAAVLTSLLQFLLHLN</sequence>
<dbReference type="GO" id="GO:0007160">
    <property type="term" value="P:cell-matrix adhesion"/>
    <property type="evidence" value="ECO:0007669"/>
    <property type="project" value="TreeGrafter"/>
</dbReference>
<dbReference type="InterPro" id="IPR026664">
    <property type="entry name" value="Stereocilin-rel"/>
</dbReference>
<evidence type="ECO:0000313" key="8">
    <source>
        <dbReference type="Ensembl" id="ENSSFAP00005049775.1"/>
    </source>
</evidence>
<reference evidence="8" key="3">
    <citation type="submission" date="2025-09" db="UniProtKB">
        <authorList>
            <consortium name="Ensembl"/>
        </authorList>
    </citation>
    <scope>IDENTIFICATION</scope>
</reference>
<dbReference type="GO" id="GO:0009986">
    <property type="term" value="C:cell surface"/>
    <property type="evidence" value="ECO:0007669"/>
    <property type="project" value="TreeGrafter"/>
</dbReference>
<evidence type="ECO:0000313" key="9">
    <source>
        <dbReference type="Proteomes" id="UP000472267"/>
    </source>
</evidence>
<dbReference type="PANTHER" id="PTHR23412">
    <property type="entry name" value="STEREOCILIN RELATED"/>
    <property type="match status" value="1"/>
</dbReference>
<evidence type="ECO:0000256" key="2">
    <source>
        <dbReference type="ARBA" id="ARBA00011016"/>
    </source>
</evidence>
<evidence type="ECO:0000256" key="7">
    <source>
        <dbReference type="SAM" id="MobiDB-lite"/>
    </source>
</evidence>
<dbReference type="InParanoid" id="A0A672J9P2"/>
<reference evidence="8" key="1">
    <citation type="submission" date="2019-06" db="EMBL/GenBank/DDBJ databases">
        <authorList>
            <consortium name="Wellcome Sanger Institute Data Sharing"/>
        </authorList>
    </citation>
    <scope>NUCLEOTIDE SEQUENCE [LARGE SCALE GENOMIC DNA]</scope>
</reference>
<evidence type="ECO:0000256" key="1">
    <source>
        <dbReference type="ARBA" id="ARBA00004370"/>
    </source>
</evidence>
<dbReference type="InterPro" id="IPR010335">
    <property type="entry name" value="Mesothelin"/>
</dbReference>
<proteinExistence type="inferred from homology"/>
<dbReference type="AlphaFoldDB" id="A0A672J9P2"/>
<accession>A0A672J9P2</accession>
<dbReference type="Ensembl" id="ENSSFAT00005051405.1">
    <property type="protein sequence ID" value="ENSSFAP00005049775.1"/>
    <property type="gene ID" value="ENSSFAG00005024042.1"/>
</dbReference>
<dbReference type="GO" id="GO:0016020">
    <property type="term" value="C:membrane"/>
    <property type="evidence" value="ECO:0007669"/>
    <property type="project" value="UniProtKB-SubCell"/>
</dbReference>
<evidence type="ECO:0000256" key="4">
    <source>
        <dbReference type="ARBA" id="ARBA00022889"/>
    </source>
</evidence>
<dbReference type="Proteomes" id="UP000472267">
    <property type="component" value="Chromosome 19"/>
</dbReference>
<feature type="compositionally biased region" description="Low complexity" evidence="7">
    <location>
        <begin position="995"/>
        <end position="1198"/>
    </location>
</feature>
<evidence type="ECO:0000256" key="6">
    <source>
        <dbReference type="ARBA" id="ARBA00023180"/>
    </source>
</evidence>
<evidence type="ECO:0000256" key="5">
    <source>
        <dbReference type="ARBA" id="ARBA00023136"/>
    </source>
</evidence>
<dbReference type="PANTHER" id="PTHR23412:SF6">
    <property type="entry name" value="MESOTHELIN"/>
    <property type="match status" value="1"/>
</dbReference>
<evidence type="ECO:0008006" key="10">
    <source>
        <dbReference type="Google" id="ProtNLM"/>
    </source>
</evidence>
<dbReference type="OMA" id="ARCYNAS"/>
<feature type="compositionally biased region" description="Low complexity" evidence="7">
    <location>
        <begin position="1205"/>
        <end position="1239"/>
    </location>
</feature>
<keyword evidence="6" id="KW-0325">Glycoprotein</keyword>
<comment type="subcellular location">
    <subcellularLocation>
        <location evidence="1">Membrane</location>
    </subcellularLocation>
</comment>
<protein>
    <recommendedName>
        <fullName evidence="10">Mesothelin-like protein</fullName>
    </recommendedName>
</protein>
<keyword evidence="9" id="KW-1185">Reference proteome</keyword>
<evidence type="ECO:0000256" key="3">
    <source>
        <dbReference type="ARBA" id="ARBA00022729"/>
    </source>
</evidence>